<reference evidence="9" key="1">
    <citation type="submission" date="2022-01" db="EMBL/GenBank/DDBJ databases">
        <authorList>
            <person name="King R."/>
        </authorList>
    </citation>
    <scope>NUCLEOTIDE SEQUENCE</scope>
</reference>
<dbReference type="Proteomes" id="UP001153709">
    <property type="component" value="Chromosome 6"/>
</dbReference>
<proteinExistence type="predicted"/>
<dbReference type="InterPro" id="IPR044066">
    <property type="entry name" value="TRIAD_supradom"/>
</dbReference>
<dbReference type="OrthoDB" id="10009520at2759"/>
<dbReference type="SMART" id="SM00647">
    <property type="entry name" value="IBR"/>
    <property type="match status" value="2"/>
</dbReference>
<dbReference type="PANTHER" id="PTHR22770:SF47">
    <property type="entry name" value="E3 UBIQUITIN-PROTEIN LIGASE RNF216"/>
    <property type="match status" value="1"/>
</dbReference>
<dbReference type="PANTHER" id="PTHR22770">
    <property type="entry name" value="UBIQUITIN CONJUGATING ENZYME 7 INTERACTING PROTEIN-RELATED"/>
    <property type="match status" value="1"/>
</dbReference>
<keyword evidence="5" id="KW-0863">Zinc-finger</keyword>
<dbReference type="GO" id="GO:0008270">
    <property type="term" value="F:zinc ion binding"/>
    <property type="evidence" value="ECO:0007669"/>
    <property type="project" value="UniProtKB-KW"/>
</dbReference>
<evidence type="ECO:0000256" key="7">
    <source>
        <dbReference type="ARBA" id="ARBA00022833"/>
    </source>
</evidence>
<dbReference type="InterPro" id="IPR047546">
    <property type="entry name" value="Rcat_RBR_RNF216"/>
</dbReference>
<protein>
    <recommendedName>
        <fullName evidence="8">RING-type domain-containing protein</fullName>
    </recommendedName>
</protein>
<dbReference type="Gene3D" id="1.20.120.1750">
    <property type="match status" value="1"/>
</dbReference>
<evidence type="ECO:0000256" key="2">
    <source>
        <dbReference type="ARBA" id="ARBA00022679"/>
    </source>
</evidence>
<accession>A0A9N9T6F8</accession>
<sequence length="568" mass="65796">MAEAQINRTYLQILREIFPRTNEQMLQEIIEIVERENPYDVFEGKIENMINLLSGDGATGPMPNVDIVANNLFSNLISIFPDVEEDYLHQYVNNKPTFFDIEDAIGELSMRDLPSKKPDPIIITEQLQAALPNADPSYLQNEACRLAKLPQEALDQFLGEAIIDHNYPTMQDYLKNKKHKEEVANYKDNFNLQRFLEAFPDPIETFTGKNRPSCFDENSTESDEKYALNFLYNSYTRIRRKYIDLVFKWEKKNLVAVCNKLDKLHNSLLRPRPIENGEDSTNITLLQMISFLKYRKQIERELKLKNEAYRHAKEEARKFNLFETCQCCFDDELIPEEVYFCIKDCPFCKECVKKGVEVGVGRGDTRFPCMADCDSEFSLQTLQMVLPNKLFERLAQKIASEEIRKANVDGLEVCPFCDFATILPDEDKIFKCENPECLKESCRQCKHESHVPKRCNEIEYDEDVQRRTYIENKMTEALTRTCVNCKKSFVKSNGCNKMTCICGAKMCYLCGQAVNDYSHFGDSRCALFSNDVEINLQRVLKGAQQAKNDLGNVEIKFDPALNIQEFFQ</sequence>
<evidence type="ECO:0000256" key="3">
    <source>
        <dbReference type="ARBA" id="ARBA00022723"/>
    </source>
</evidence>
<dbReference type="AlphaFoldDB" id="A0A9N9T6F8"/>
<evidence type="ECO:0000256" key="4">
    <source>
        <dbReference type="ARBA" id="ARBA00022737"/>
    </source>
</evidence>
<evidence type="ECO:0000256" key="1">
    <source>
        <dbReference type="ARBA" id="ARBA00004906"/>
    </source>
</evidence>
<dbReference type="InterPro" id="IPR047545">
    <property type="entry name" value="BRcat_RBR_RNF216"/>
</dbReference>
<evidence type="ECO:0000313" key="9">
    <source>
        <dbReference type="EMBL" id="CAG9836614.1"/>
    </source>
</evidence>
<comment type="pathway">
    <text evidence="1">Protein modification; protein ubiquitination.</text>
</comment>
<keyword evidence="4" id="KW-0677">Repeat</keyword>
<keyword evidence="7" id="KW-0862">Zinc</keyword>
<keyword evidence="10" id="KW-1185">Reference proteome</keyword>
<dbReference type="InterPro" id="IPR002867">
    <property type="entry name" value="IBR_dom"/>
</dbReference>
<dbReference type="GO" id="GO:0016740">
    <property type="term" value="F:transferase activity"/>
    <property type="evidence" value="ECO:0007669"/>
    <property type="project" value="UniProtKB-KW"/>
</dbReference>
<evidence type="ECO:0000313" key="10">
    <source>
        <dbReference type="Proteomes" id="UP001153709"/>
    </source>
</evidence>
<evidence type="ECO:0000259" key="8">
    <source>
        <dbReference type="PROSITE" id="PS51873"/>
    </source>
</evidence>
<dbReference type="InterPro" id="IPR051628">
    <property type="entry name" value="LUBAC_E3_Ligases"/>
</dbReference>
<organism evidence="9 10">
    <name type="scientific">Diabrotica balteata</name>
    <name type="common">Banded cucumber beetle</name>
    <dbReference type="NCBI Taxonomy" id="107213"/>
    <lineage>
        <taxon>Eukaryota</taxon>
        <taxon>Metazoa</taxon>
        <taxon>Ecdysozoa</taxon>
        <taxon>Arthropoda</taxon>
        <taxon>Hexapoda</taxon>
        <taxon>Insecta</taxon>
        <taxon>Pterygota</taxon>
        <taxon>Neoptera</taxon>
        <taxon>Endopterygota</taxon>
        <taxon>Coleoptera</taxon>
        <taxon>Polyphaga</taxon>
        <taxon>Cucujiformia</taxon>
        <taxon>Chrysomeloidea</taxon>
        <taxon>Chrysomelidae</taxon>
        <taxon>Galerucinae</taxon>
        <taxon>Diabroticina</taxon>
        <taxon>Diabroticites</taxon>
        <taxon>Diabrotica</taxon>
    </lineage>
</organism>
<dbReference type="SUPFAM" id="SSF57850">
    <property type="entry name" value="RING/U-box"/>
    <property type="match status" value="1"/>
</dbReference>
<name>A0A9N9T6F8_DIABA</name>
<keyword evidence="3" id="KW-0479">Metal-binding</keyword>
<keyword evidence="2" id="KW-0808">Transferase</keyword>
<dbReference type="Pfam" id="PF26200">
    <property type="entry name" value="Rcat_RNF216"/>
    <property type="match status" value="1"/>
</dbReference>
<evidence type="ECO:0000256" key="5">
    <source>
        <dbReference type="ARBA" id="ARBA00022771"/>
    </source>
</evidence>
<dbReference type="EMBL" id="OU898281">
    <property type="protein sequence ID" value="CAG9836614.1"/>
    <property type="molecule type" value="Genomic_DNA"/>
</dbReference>
<gene>
    <name evidence="9" type="ORF">DIABBA_LOCUS9690</name>
</gene>
<dbReference type="CDD" id="cd20353">
    <property type="entry name" value="Rcat_RBR_RNF216"/>
    <property type="match status" value="1"/>
</dbReference>
<keyword evidence="6" id="KW-0833">Ubl conjugation pathway</keyword>
<evidence type="ECO:0000256" key="6">
    <source>
        <dbReference type="ARBA" id="ARBA00022786"/>
    </source>
</evidence>
<dbReference type="CDD" id="cd20339">
    <property type="entry name" value="BRcat_RBR_RNF216"/>
    <property type="match status" value="1"/>
</dbReference>
<dbReference type="PROSITE" id="PS51873">
    <property type="entry name" value="TRIAD"/>
    <property type="match status" value="1"/>
</dbReference>
<feature type="domain" description="RING-type" evidence="8">
    <location>
        <begin position="321"/>
        <end position="529"/>
    </location>
</feature>